<dbReference type="GO" id="GO:0003677">
    <property type="term" value="F:DNA binding"/>
    <property type="evidence" value="ECO:0007669"/>
    <property type="project" value="UniProtKB-KW"/>
</dbReference>
<dbReference type="EMBL" id="QYAD01000005">
    <property type="protein sequence ID" value="MBL3690896.1"/>
    <property type="molecule type" value="Genomic_DNA"/>
</dbReference>
<gene>
    <name evidence="1" type="ORF">D3226_13185</name>
</gene>
<organism evidence="1 2">
    <name type="scientific">Leucobacter chromiireducens subsp. chromiireducens</name>
    <dbReference type="NCBI Taxonomy" id="660067"/>
    <lineage>
        <taxon>Bacteria</taxon>
        <taxon>Bacillati</taxon>
        <taxon>Actinomycetota</taxon>
        <taxon>Actinomycetes</taxon>
        <taxon>Micrococcales</taxon>
        <taxon>Microbacteriaceae</taxon>
        <taxon>Leucobacter</taxon>
    </lineage>
</organism>
<comment type="caution">
    <text evidence="1">The sequence shown here is derived from an EMBL/GenBank/DDBJ whole genome shotgun (WGS) entry which is preliminary data.</text>
</comment>
<name>A0ABS1SRY7_9MICO</name>
<keyword evidence="2" id="KW-1185">Reference proteome</keyword>
<proteinExistence type="predicted"/>
<dbReference type="Proteomes" id="UP001646141">
    <property type="component" value="Unassembled WGS sequence"/>
</dbReference>
<evidence type="ECO:0000313" key="1">
    <source>
        <dbReference type="EMBL" id="MBL3690896.1"/>
    </source>
</evidence>
<reference evidence="1 2" key="1">
    <citation type="submission" date="2018-09" db="EMBL/GenBank/DDBJ databases">
        <title>Comparative genomics of Leucobacter spp.</title>
        <authorList>
            <person name="Reis A.C."/>
            <person name="Kolvenbach B.A."/>
            <person name="Corvini P.F.X."/>
            <person name="Nunes O.C."/>
        </authorList>
    </citation>
    <scope>NUCLEOTIDE SEQUENCE [LARGE SCALE GENOMIC DNA]</scope>
    <source>
        <strain evidence="1 2">L-1</strain>
    </source>
</reference>
<dbReference type="RefSeq" id="WP_202383073.1">
    <property type="nucleotide sequence ID" value="NZ_BAAAMA010000009.1"/>
</dbReference>
<sequence length="102" mass="10792">MSVFADTPVFTLSLSEAIHRSGYSERQLRRLKDAGKLRAARRHGRLLFAPADVDALTAPQASSLEDIEVHIADLVAQAPVLSEARRARIAAALASASSGGAV</sequence>
<protein>
    <submittedName>
        <fullName evidence="1">DNA-binding protein</fullName>
    </submittedName>
</protein>
<accession>A0ABS1SRY7</accession>
<keyword evidence="1" id="KW-0238">DNA-binding</keyword>
<evidence type="ECO:0000313" key="2">
    <source>
        <dbReference type="Proteomes" id="UP001646141"/>
    </source>
</evidence>